<evidence type="ECO:0000259" key="4">
    <source>
        <dbReference type="PROSITE" id="PS50119"/>
    </source>
</evidence>
<comment type="caution">
    <text evidence="5">The sequence shown here is derived from an EMBL/GenBank/DDBJ whole genome shotgun (WGS) entry which is preliminary data.</text>
</comment>
<protein>
    <submittedName>
        <fullName evidence="5">Nuclear factor 7, brain-like</fullName>
    </submittedName>
</protein>
<keyword evidence="6" id="KW-1185">Reference proteome</keyword>
<sequence>NDIRVNRVVRNLVNAAKDHLREHQALRERVLSASKGTTRQNWDFTEQCLHHNEQFKLFCVTDQELICVICKEETKHRGHKFTPLKDAFHHKKKRTCEALETFLGREDTLIGLIEEQADEVLKTMDKSRSLSYQISAQFEKLHQFLNGKEVELKRHLEDEENQILNIMGVNMFTMEEMLSDGREKIGVIKSALEINQPTKFLQWWTENGRFVTREIFVCDSTCLNIEDLRVTLDTLSLGPHETYLQFFVWKEMLRIIQM</sequence>
<accession>A0A8J4TVA7</accession>
<dbReference type="GO" id="GO:0008270">
    <property type="term" value="F:zinc ion binding"/>
    <property type="evidence" value="ECO:0007669"/>
    <property type="project" value="UniProtKB-KW"/>
</dbReference>
<dbReference type="EMBL" id="QNUK01000056">
    <property type="protein sequence ID" value="KAF5904481.1"/>
    <property type="molecule type" value="Genomic_DNA"/>
</dbReference>
<dbReference type="PROSITE" id="PS50119">
    <property type="entry name" value="ZF_BBOX"/>
    <property type="match status" value="1"/>
</dbReference>
<proteinExistence type="predicted"/>
<evidence type="ECO:0000313" key="6">
    <source>
        <dbReference type="Proteomes" id="UP000727407"/>
    </source>
</evidence>
<dbReference type="Proteomes" id="UP000727407">
    <property type="component" value="Unassembled WGS sequence"/>
</dbReference>
<reference evidence="5" key="1">
    <citation type="submission" date="2020-07" db="EMBL/GenBank/DDBJ databases">
        <title>Clarias magur genome sequencing, assembly and annotation.</title>
        <authorList>
            <person name="Kushwaha B."/>
            <person name="Kumar R."/>
            <person name="Das P."/>
            <person name="Joshi C.G."/>
            <person name="Kumar D."/>
            <person name="Nagpure N.S."/>
            <person name="Pandey M."/>
            <person name="Agarwal S."/>
            <person name="Srivastava S."/>
            <person name="Singh M."/>
            <person name="Sahoo L."/>
            <person name="Jayasankar P."/>
            <person name="Meher P.K."/>
            <person name="Koringa P.G."/>
            <person name="Iquebal M.A."/>
            <person name="Das S.P."/>
            <person name="Bit A."/>
            <person name="Patnaik S."/>
            <person name="Patel N."/>
            <person name="Shah T.M."/>
            <person name="Hinsu A."/>
            <person name="Jena J.K."/>
        </authorList>
    </citation>
    <scope>NUCLEOTIDE SEQUENCE</scope>
    <source>
        <strain evidence="5">CIFAMagur01</strain>
        <tissue evidence="5">Testis</tissue>
    </source>
</reference>
<dbReference type="AlphaFoldDB" id="A0A8J4TVA7"/>
<feature type="domain" description="B box-type" evidence="4">
    <location>
        <begin position="43"/>
        <end position="84"/>
    </location>
</feature>
<dbReference type="Pfam" id="PF00643">
    <property type="entry name" value="zf-B_box"/>
    <property type="match status" value="1"/>
</dbReference>
<evidence type="ECO:0000313" key="5">
    <source>
        <dbReference type="EMBL" id="KAF5904481.1"/>
    </source>
</evidence>
<name>A0A8J4TVA7_CLAMG</name>
<keyword evidence="1 3" id="KW-0479">Metal-binding</keyword>
<evidence type="ECO:0000256" key="2">
    <source>
        <dbReference type="ARBA" id="ARBA00022833"/>
    </source>
</evidence>
<feature type="non-terminal residue" evidence="5">
    <location>
        <position position="258"/>
    </location>
</feature>
<dbReference type="Gene3D" id="3.30.160.60">
    <property type="entry name" value="Classic Zinc Finger"/>
    <property type="match status" value="1"/>
</dbReference>
<dbReference type="SMART" id="SM00336">
    <property type="entry name" value="BBOX"/>
    <property type="match status" value="1"/>
</dbReference>
<dbReference type="PANTHER" id="PTHR24103">
    <property type="entry name" value="E3 UBIQUITIN-PROTEIN LIGASE TRIM"/>
    <property type="match status" value="1"/>
</dbReference>
<dbReference type="OrthoDB" id="654191at2759"/>
<keyword evidence="1 3" id="KW-0863">Zinc-finger</keyword>
<dbReference type="InterPro" id="IPR000315">
    <property type="entry name" value="Znf_B-box"/>
</dbReference>
<evidence type="ECO:0000256" key="3">
    <source>
        <dbReference type="PROSITE-ProRule" id="PRU00024"/>
    </source>
</evidence>
<organism evidence="5 6">
    <name type="scientific">Clarias magur</name>
    <name type="common">Asian catfish</name>
    <name type="synonym">Macropteronotus magur</name>
    <dbReference type="NCBI Taxonomy" id="1594786"/>
    <lineage>
        <taxon>Eukaryota</taxon>
        <taxon>Metazoa</taxon>
        <taxon>Chordata</taxon>
        <taxon>Craniata</taxon>
        <taxon>Vertebrata</taxon>
        <taxon>Euteleostomi</taxon>
        <taxon>Actinopterygii</taxon>
        <taxon>Neopterygii</taxon>
        <taxon>Teleostei</taxon>
        <taxon>Ostariophysi</taxon>
        <taxon>Siluriformes</taxon>
        <taxon>Clariidae</taxon>
        <taxon>Clarias</taxon>
    </lineage>
</organism>
<dbReference type="SUPFAM" id="SSF57845">
    <property type="entry name" value="B-box zinc-binding domain"/>
    <property type="match status" value="1"/>
</dbReference>
<dbReference type="CDD" id="cd19800">
    <property type="entry name" value="Bbox2_xNF7-like"/>
    <property type="match status" value="1"/>
</dbReference>
<feature type="non-terminal residue" evidence="5">
    <location>
        <position position="1"/>
    </location>
</feature>
<gene>
    <name evidence="5" type="ORF">DAT39_005842</name>
</gene>
<dbReference type="InterPro" id="IPR050143">
    <property type="entry name" value="TRIM/RBCC"/>
</dbReference>
<keyword evidence="2" id="KW-0862">Zinc</keyword>
<evidence type="ECO:0000256" key="1">
    <source>
        <dbReference type="ARBA" id="ARBA00022771"/>
    </source>
</evidence>